<reference evidence="2" key="1">
    <citation type="journal article" date="2023" name="Mol. Phylogenet. Evol.">
        <title>Genome-scale phylogeny and comparative genomics of the fungal order Sordariales.</title>
        <authorList>
            <person name="Hensen N."/>
            <person name="Bonometti L."/>
            <person name="Westerberg I."/>
            <person name="Brannstrom I.O."/>
            <person name="Guillou S."/>
            <person name="Cros-Aarteil S."/>
            <person name="Calhoun S."/>
            <person name="Haridas S."/>
            <person name="Kuo A."/>
            <person name="Mondo S."/>
            <person name="Pangilinan J."/>
            <person name="Riley R."/>
            <person name="LaButti K."/>
            <person name="Andreopoulos B."/>
            <person name="Lipzen A."/>
            <person name="Chen C."/>
            <person name="Yan M."/>
            <person name="Daum C."/>
            <person name="Ng V."/>
            <person name="Clum A."/>
            <person name="Steindorff A."/>
            <person name="Ohm R.A."/>
            <person name="Martin F."/>
            <person name="Silar P."/>
            <person name="Natvig D.O."/>
            <person name="Lalanne C."/>
            <person name="Gautier V."/>
            <person name="Ament-Velasquez S.L."/>
            <person name="Kruys A."/>
            <person name="Hutchinson M.I."/>
            <person name="Powell A.J."/>
            <person name="Barry K."/>
            <person name="Miller A.N."/>
            <person name="Grigoriev I.V."/>
            <person name="Debuchy R."/>
            <person name="Gladieux P."/>
            <person name="Hiltunen Thoren M."/>
            <person name="Johannesson H."/>
        </authorList>
    </citation>
    <scope>NUCLEOTIDE SEQUENCE</scope>
    <source>
        <strain evidence="2">PSN293</strain>
    </source>
</reference>
<keyword evidence="3" id="KW-1185">Reference proteome</keyword>
<evidence type="ECO:0000313" key="2">
    <source>
        <dbReference type="EMBL" id="KAK4216802.1"/>
    </source>
</evidence>
<dbReference type="Proteomes" id="UP001301769">
    <property type="component" value="Unassembled WGS sequence"/>
</dbReference>
<name>A0AAN7BB50_9PEZI</name>
<reference evidence="2" key="2">
    <citation type="submission" date="2023-05" db="EMBL/GenBank/DDBJ databases">
        <authorList>
            <consortium name="Lawrence Berkeley National Laboratory"/>
            <person name="Steindorff A."/>
            <person name="Hensen N."/>
            <person name="Bonometti L."/>
            <person name="Westerberg I."/>
            <person name="Brannstrom I.O."/>
            <person name="Guillou S."/>
            <person name="Cros-Aarteil S."/>
            <person name="Calhoun S."/>
            <person name="Haridas S."/>
            <person name="Kuo A."/>
            <person name="Mondo S."/>
            <person name="Pangilinan J."/>
            <person name="Riley R."/>
            <person name="Labutti K."/>
            <person name="Andreopoulos B."/>
            <person name="Lipzen A."/>
            <person name="Chen C."/>
            <person name="Yanf M."/>
            <person name="Daum C."/>
            <person name="Ng V."/>
            <person name="Clum A."/>
            <person name="Ohm R."/>
            <person name="Martin F."/>
            <person name="Silar P."/>
            <person name="Natvig D."/>
            <person name="Lalanne C."/>
            <person name="Gautier V."/>
            <person name="Ament-Velasquez S.L."/>
            <person name="Kruys A."/>
            <person name="Hutchinson M.I."/>
            <person name="Powell A.J."/>
            <person name="Barry K."/>
            <person name="Miller A.N."/>
            <person name="Grigoriev I.V."/>
            <person name="Debuchy R."/>
            <person name="Gladieux P."/>
            <person name="Thoren M.H."/>
            <person name="Johannesson H."/>
        </authorList>
    </citation>
    <scope>NUCLEOTIDE SEQUENCE</scope>
    <source>
        <strain evidence="2">PSN293</strain>
    </source>
</reference>
<gene>
    <name evidence="2" type="ORF">QBC37DRAFT_416204</name>
</gene>
<dbReference type="EMBL" id="MU858065">
    <property type="protein sequence ID" value="KAK4216802.1"/>
    <property type="molecule type" value="Genomic_DNA"/>
</dbReference>
<sequence length="101" mass="11433">MRLLDTETLQLRTFVGDSIPKYAILSHTWEDEEVTLEDMKPGGDAINMKGYAKIEASAKLARSEGIDYIWIDTCCIDKSSSAELSEAINSMFSWYQRSEIC</sequence>
<feature type="domain" description="Heterokaryon incompatibility" evidence="1">
    <location>
        <begin position="22"/>
        <end position="100"/>
    </location>
</feature>
<protein>
    <submittedName>
        <fullName evidence="2">Heterokaryon incompatibility protein-domain-containing protein</fullName>
    </submittedName>
</protein>
<dbReference type="Pfam" id="PF06985">
    <property type="entry name" value="HET"/>
    <property type="match status" value="1"/>
</dbReference>
<accession>A0AAN7BB50</accession>
<dbReference type="AlphaFoldDB" id="A0AAN7BB50"/>
<organism evidence="2 3">
    <name type="scientific">Rhypophila decipiens</name>
    <dbReference type="NCBI Taxonomy" id="261697"/>
    <lineage>
        <taxon>Eukaryota</taxon>
        <taxon>Fungi</taxon>
        <taxon>Dikarya</taxon>
        <taxon>Ascomycota</taxon>
        <taxon>Pezizomycotina</taxon>
        <taxon>Sordariomycetes</taxon>
        <taxon>Sordariomycetidae</taxon>
        <taxon>Sordariales</taxon>
        <taxon>Naviculisporaceae</taxon>
        <taxon>Rhypophila</taxon>
    </lineage>
</organism>
<dbReference type="PANTHER" id="PTHR10622">
    <property type="entry name" value="HET DOMAIN-CONTAINING PROTEIN"/>
    <property type="match status" value="1"/>
</dbReference>
<proteinExistence type="predicted"/>
<evidence type="ECO:0000313" key="3">
    <source>
        <dbReference type="Proteomes" id="UP001301769"/>
    </source>
</evidence>
<comment type="caution">
    <text evidence="2">The sequence shown here is derived from an EMBL/GenBank/DDBJ whole genome shotgun (WGS) entry which is preliminary data.</text>
</comment>
<dbReference type="PANTHER" id="PTHR10622:SF10">
    <property type="entry name" value="HET DOMAIN-CONTAINING PROTEIN"/>
    <property type="match status" value="1"/>
</dbReference>
<evidence type="ECO:0000259" key="1">
    <source>
        <dbReference type="Pfam" id="PF06985"/>
    </source>
</evidence>
<dbReference type="InterPro" id="IPR010730">
    <property type="entry name" value="HET"/>
</dbReference>